<evidence type="ECO:0000313" key="2">
    <source>
        <dbReference type="EMBL" id="KAL2057730.1"/>
    </source>
</evidence>
<protein>
    <submittedName>
        <fullName evidence="2">Uncharacterized protein</fullName>
    </submittedName>
</protein>
<name>A0ABR4BJ22_9LECA</name>
<keyword evidence="3" id="KW-1185">Reference proteome</keyword>
<feature type="region of interest" description="Disordered" evidence="1">
    <location>
        <begin position="134"/>
        <end position="165"/>
    </location>
</feature>
<feature type="compositionally biased region" description="Basic and acidic residues" evidence="1">
    <location>
        <begin position="139"/>
        <end position="151"/>
    </location>
</feature>
<evidence type="ECO:0000256" key="1">
    <source>
        <dbReference type="SAM" id="MobiDB-lite"/>
    </source>
</evidence>
<dbReference type="EMBL" id="JBHFEH010000004">
    <property type="protein sequence ID" value="KAL2057730.1"/>
    <property type="molecule type" value="Genomic_DNA"/>
</dbReference>
<organism evidence="2 3">
    <name type="scientific">Lepraria finkii</name>
    <dbReference type="NCBI Taxonomy" id="1340010"/>
    <lineage>
        <taxon>Eukaryota</taxon>
        <taxon>Fungi</taxon>
        <taxon>Dikarya</taxon>
        <taxon>Ascomycota</taxon>
        <taxon>Pezizomycotina</taxon>
        <taxon>Lecanoromycetes</taxon>
        <taxon>OSLEUM clade</taxon>
        <taxon>Lecanoromycetidae</taxon>
        <taxon>Lecanorales</taxon>
        <taxon>Lecanorineae</taxon>
        <taxon>Stereocaulaceae</taxon>
        <taxon>Lepraria</taxon>
    </lineage>
</organism>
<sequence length="165" mass="19002">MLDFLARDCYNNAAKAVGHKALADDNQLDAWDLENLLTVALRIKSPEKLNSYILVDTFLFLSFDEDFDTLREEFASAFYDEVDREPRSSELPEMRISYDVRMTESSLLIRETLSRELHRLNEQVKQRKLGAITAIMPDENPKRDKSQDTAAHKNLQCVDSGRGYP</sequence>
<proteinExistence type="predicted"/>
<reference evidence="2 3" key="1">
    <citation type="submission" date="2024-09" db="EMBL/GenBank/DDBJ databases">
        <title>Rethinking Asexuality: The Enigmatic Case of Functional Sexual Genes in Lepraria (Stereocaulaceae).</title>
        <authorList>
            <person name="Doellman M."/>
            <person name="Sun Y."/>
            <person name="Barcenas-Pena A."/>
            <person name="Lumbsch H.T."/>
            <person name="Grewe F."/>
        </authorList>
    </citation>
    <scope>NUCLEOTIDE SEQUENCE [LARGE SCALE GENOMIC DNA]</scope>
    <source>
        <strain evidence="2 3">Grewe 0041</strain>
    </source>
</reference>
<accession>A0ABR4BJ22</accession>
<evidence type="ECO:0000313" key="3">
    <source>
        <dbReference type="Proteomes" id="UP001590951"/>
    </source>
</evidence>
<dbReference type="Proteomes" id="UP001590951">
    <property type="component" value="Unassembled WGS sequence"/>
</dbReference>
<comment type="caution">
    <text evidence="2">The sequence shown here is derived from an EMBL/GenBank/DDBJ whole genome shotgun (WGS) entry which is preliminary data.</text>
</comment>
<gene>
    <name evidence="2" type="ORF">ABVK25_002114</name>
</gene>